<evidence type="ECO:0000313" key="1">
    <source>
        <dbReference type="EMBL" id="MDP9750666.1"/>
    </source>
</evidence>
<organism evidence="1 2">
    <name type="scientific">Thermoanaerobacter pentosaceus</name>
    <dbReference type="NCBI Taxonomy" id="694059"/>
    <lineage>
        <taxon>Bacteria</taxon>
        <taxon>Bacillati</taxon>
        <taxon>Bacillota</taxon>
        <taxon>Clostridia</taxon>
        <taxon>Thermoanaerobacterales</taxon>
        <taxon>Thermoanaerobacteraceae</taxon>
        <taxon>Thermoanaerobacter</taxon>
    </lineage>
</organism>
<evidence type="ECO:0000313" key="2">
    <source>
        <dbReference type="Proteomes" id="UP001223886"/>
    </source>
</evidence>
<gene>
    <name evidence="1" type="ORF">J2S24_001137</name>
</gene>
<protein>
    <submittedName>
        <fullName evidence="1">Uncharacterized protein</fullName>
    </submittedName>
</protein>
<keyword evidence="2" id="KW-1185">Reference proteome</keyword>
<sequence length="33" mass="3971">MTRMLNMVTTYDNKLVYNLAVKIMEHWVESLPE</sequence>
<accession>A0ABT9M3I8</accession>
<name>A0ABT9M3I8_9THEO</name>
<dbReference type="Proteomes" id="UP001223886">
    <property type="component" value="Unassembled WGS sequence"/>
</dbReference>
<dbReference type="EMBL" id="JAURUP010000009">
    <property type="protein sequence ID" value="MDP9750666.1"/>
    <property type="molecule type" value="Genomic_DNA"/>
</dbReference>
<comment type="caution">
    <text evidence="1">The sequence shown here is derived from an EMBL/GenBank/DDBJ whole genome shotgun (WGS) entry which is preliminary data.</text>
</comment>
<proteinExistence type="predicted"/>
<reference evidence="1 2" key="1">
    <citation type="submission" date="2023-07" db="EMBL/GenBank/DDBJ databases">
        <title>Genomic Encyclopedia of Type Strains, Phase IV (KMG-IV): sequencing the most valuable type-strain genomes for metagenomic binning, comparative biology and taxonomic classification.</title>
        <authorList>
            <person name="Goeker M."/>
        </authorList>
    </citation>
    <scope>NUCLEOTIDE SEQUENCE [LARGE SCALE GENOMIC DNA]</scope>
    <source>
        <strain evidence="1 2">DSM 25963</strain>
    </source>
</reference>